<sequence>MSHAHFTLIGQIAPLLGLRKPARARILSSRWKWKVVGVRRFNMCRDSVLETQMLCWMVVERVLGPALERPPQQFAGMSRALLHAMWAVVPAIDSAAFLDYTRLLAGLEPAHTSGAASPHQVLHPPPFTYTHL</sequence>
<proteinExistence type="predicted"/>
<dbReference type="Proteomes" id="UP001159363">
    <property type="component" value="Chromosome 1"/>
</dbReference>
<comment type="caution">
    <text evidence="1">The sequence shown here is derived from an EMBL/GenBank/DDBJ whole genome shotgun (WGS) entry which is preliminary data.</text>
</comment>
<dbReference type="EMBL" id="JARBHB010000001">
    <property type="protein sequence ID" value="KAJ8896061.1"/>
    <property type="molecule type" value="Genomic_DNA"/>
</dbReference>
<protein>
    <submittedName>
        <fullName evidence="1">Uncharacterized protein</fullName>
    </submittedName>
</protein>
<organism evidence="1 2">
    <name type="scientific">Dryococelus australis</name>
    <dbReference type="NCBI Taxonomy" id="614101"/>
    <lineage>
        <taxon>Eukaryota</taxon>
        <taxon>Metazoa</taxon>
        <taxon>Ecdysozoa</taxon>
        <taxon>Arthropoda</taxon>
        <taxon>Hexapoda</taxon>
        <taxon>Insecta</taxon>
        <taxon>Pterygota</taxon>
        <taxon>Neoptera</taxon>
        <taxon>Polyneoptera</taxon>
        <taxon>Phasmatodea</taxon>
        <taxon>Verophasmatodea</taxon>
        <taxon>Anareolatae</taxon>
        <taxon>Phasmatidae</taxon>
        <taxon>Eurycanthinae</taxon>
        <taxon>Dryococelus</taxon>
    </lineage>
</organism>
<keyword evidence="2" id="KW-1185">Reference proteome</keyword>
<dbReference type="PANTHER" id="PTHR37159">
    <property type="entry name" value="GH11867P"/>
    <property type="match status" value="1"/>
</dbReference>
<accession>A0ABQ9II89</accession>
<evidence type="ECO:0000313" key="2">
    <source>
        <dbReference type="Proteomes" id="UP001159363"/>
    </source>
</evidence>
<reference evidence="1 2" key="1">
    <citation type="submission" date="2023-02" db="EMBL/GenBank/DDBJ databases">
        <title>LHISI_Scaffold_Assembly.</title>
        <authorList>
            <person name="Stuart O.P."/>
            <person name="Cleave R."/>
            <person name="Magrath M.J.L."/>
            <person name="Mikheyev A.S."/>
        </authorList>
    </citation>
    <scope>NUCLEOTIDE SEQUENCE [LARGE SCALE GENOMIC DNA]</scope>
    <source>
        <strain evidence="1">Daus_M_001</strain>
        <tissue evidence="1">Leg muscle</tissue>
    </source>
</reference>
<gene>
    <name evidence="1" type="ORF">PR048_001402</name>
</gene>
<name>A0ABQ9II89_9NEOP</name>
<evidence type="ECO:0000313" key="1">
    <source>
        <dbReference type="EMBL" id="KAJ8896061.1"/>
    </source>
</evidence>
<dbReference type="PANTHER" id="PTHR37159:SF1">
    <property type="entry name" value="GH11867P"/>
    <property type="match status" value="1"/>
</dbReference>